<feature type="binding site" description="axial binding residue" evidence="9">
    <location>
        <position position="99"/>
    </location>
    <ligand>
        <name>heme c</name>
        <dbReference type="ChEBI" id="CHEBI:61717"/>
        <label>1</label>
    </ligand>
    <ligandPart>
        <name>Fe</name>
        <dbReference type="ChEBI" id="CHEBI:18248"/>
    </ligandPart>
</feature>
<comment type="PTM">
    <text evidence="8">Binds 2 heme c groups covalently per subunit.</text>
</comment>
<feature type="binding site" description="covalent" evidence="8">
    <location>
        <position position="153"/>
    </location>
    <ligand>
        <name>heme c</name>
        <dbReference type="ChEBI" id="CHEBI:61717"/>
        <label>2</label>
    </ligand>
</feature>
<dbReference type="InterPro" id="IPR024167">
    <property type="entry name" value="Cytochrome_c4-like"/>
</dbReference>
<keyword evidence="3 8" id="KW-0349">Heme</keyword>
<dbReference type="GO" id="GO:0042597">
    <property type="term" value="C:periplasmic space"/>
    <property type="evidence" value="ECO:0007669"/>
    <property type="project" value="UniProtKB-SubCell"/>
</dbReference>
<name>A0A2Z5N319_BURPY</name>
<dbReference type="InterPro" id="IPR036909">
    <property type="entry name" value="Cyt_c-like_dom_sf"/>
</dbReference>
<dbReference type="SUPFAM" id="SSF46626">
    <property type="entry name" value="Cytochrome c"/>
    <property type="match status" value="2"/>
</dbReference>
<evidence type="ECO:0000313" key="11">
    <source>
        <dbReference type="EMBL" id="AXF23989.1"/>
    </source>
</evidence>
<sequence length="218" mass="23279">MRTLSSLSGAALKKRLCLPISLVTLFAVSAILVGLPSTTRAEDGARLAGQLCAACHGVHGHSESPIFPRLSAQTPEYLTAQLKGFREHARGETDARSYMWAIASQLDDATIASLAEYYSHQEPVRGAPGDAALMAKGQEIFEHGVPDRGTAACASCHGAEGQGVGQFPRLAGQHKEYLLRQIDVFRNGTRANAPVMTAVAHTLDSDEAKAVAEWLESR</sequence>
<dbReference type="GO" id="GO:0009055">
    <property type="term" value="F:electron transfer activity"/>
    <property type="evidence" value="ECO:0007669"/>
    <property type="project" value="InterPro"/>
</dbReference>
<dbReference type="RefSeq" id="WP_114180382.1">
    <property type="nucleotide sequence ID" value="NZ_CP024903.1"/>
</dbReference>
<keyword evidence="2" id="KW-0813">Transport</keyword>
<reference evidence="11 12" key="1">
    <citation type="journal article" date="2018" name="ISME J.">
        <title>Involvement of Burkholderiaceae and sulfurous volatiles in disease-suppressive soils.</title>
        <authorList>
            <person name="Carrion V.J."/>
            <person name="Cordovez V."/>
            <person name="Tyc O."/>
            <person name="Etalo D.W."/>
            <person name="de Bruijn I."/>
            <person name="de Jager V.C."/>
            <person name="Medema M.H."/>
            <person name="Eberl L."/>
            <person name="Raaijmakers J.M."/>
        </authorList>
    </citation>
    <scope>NUCLEOTIDE SEQUENCE [LARGE SCALE GENOMIC DNA]</scope>
    <source>
        <strain evidence="12">mHSR5</strain>
    </source>
</reference>
<dbReference type="GO" id="GO:0005506">
    <property type="term" value="F:iron ion binding"/>
    <property type="evidence" value="ECO:0007669"/>
    <property type="project" value="InterPro"/>
</dbReference>
<keyword evidence="4 9" id="KW-0479">Metal-binding</keyword>
<accession>A0A2Z5N319</accession>
<evidence type="ECO:0000256" key="7">
    <source>
        <dbReference type="ARBA" id="ARBA00023004"/>
    </source>
</evidence>
<comment type="subcellular location">
    <subcellularLocation>
        <location evidence="1">Periplasm</location>
    </subcellularLocation>
</comment>
<dbReference type="EMBL" id="CP024903">
    <property type="protein sequence ID" value="AXF23989.1"/>
    <property type="molecule type" value="Genomic_DNA"/>
</dbReference>
<feature type="binding site" description="axial binding residue" evidence="9">
    <location>
        <position position="157"/>
    </location>
    <ligand>
        <name>heme c</name>
        <dbReference type="ChEBI" id="CHEBI:61717"/>
        <label>2</label>
    </ligand>
    <ligandPart>
        <name>Fe</name>
        <dbReference type="ChEBI" id="CHEBI:18248"/>
    </ligandPart>
</feature>
<feature type="binding site" description="axial binding residue" evidence="9">
    <location>
        <position position="56"/>
    </location>
    <ligand>
        <name>heme c</name>
        <dbReference type="ChEBI" id="CHEBI:61717"/>
        <label>1</label>
    </ligand>
    <ligandPart>
        <name>Fe</name>
        <dbReference type="ChEBI" id="CHEBI:18248"/>
    </ligandPart>
</feature>
<proteinExistence type="predicted"/>
<keyword evidence="6" id="KW-0249">Electron transport</keyword>
<dbReference type="GO" id="GO:0020037">
    <property type="term" value="F:heme binding"/>
    <property type="evidence" value="ECO:0007669"/>
    <property type="project" value="InterPro"/>
</dbReference>
<dbReference type="InterPro" id="IPR009056">
    <property type="entry name" value="Cyt_c-like_dom"/>
</dbReference>
<evidence type="ECO:0000256" key="4">
    <source>
        <dbReference type="ARBA" id="ARBA00022723"/>
    </source>
</evidence>
<feature type="binding site" description="covalent" evidence="8">
    <location>
        <position position="156"/>
    </location>
    <ligand>
        <name>heme c</name>
        <dbReference type="ChEBI" id="CHEBI:61717"/>
        <label>2</label>
    </ligand>
</feature>
<dbReference type="Proteomes" id="UP000253104">
    <property type="component" value="Chromosome mHSR5_B"/>
</dbReference>
<protein>
    <submittedName>
        <fullName evidence="11">Cytochrome c4</fullName>
    </submittedName>
</protein>
<evidence type="ECO:0000256" key="8">
    <source>
        <dbReference type="PIRSR" id="PIRSR000005-1"/>
    </source>
</evidence>
<gene>
    <name evidence="11" type="ORF">CUJ89_26925</name>
</gene>
<dbReference type="OrthoDB" id="9773456at2"/>
<keyword evidence="7 9" id="KW-0408">Iron</keyword>
<dbReference type="PIRSF" id="PIRSF000005">
    <property type="entry name" value="Cytochrome_c4"/>
    <property type="match status" value="1"/>
</dbReference>
<dbReference type="Gene3D" id="1.10.760.10">
    <property type="entry name" value="Cytochrome c-like domain"/>
    <property type="match status" value="2"/>
</dbReference>
<dbReference type="AlphaFoldDB" id="A0A2Z5N319"/>
<evidence type="ECO:0000259" key="10">
    <source>
        <dbReference type="PROSITE" id="PS51007"/>
    </source>
</evidence>
<organism evidence="11 12">
    <name type="scientific">Burkholderia pyrrocinia</name>
    <name type="common">Pseudomonas pyrrocinia</name>
    <dbReference type="NCBI Taxonomy" id="60550"/>
    <lineage>
        <taxon>Bacteria</taxon>
        <taxon>Pseudomonadati</taxon>
        <taxon>Pseudomonadota</taxon>
        <taxon>Betaproteobacteria</taxon>
        <taxon>Burkholderiales</taxon>
        <taxon>Burkholderiaceae</taxon>
        <taxon>Burkholderia</taxon>
        <taxon>Burkholderia cepacia complex</taxon>
    </lineage>
</organism>
<dbReference type="PROSITE" id="PS51007">
    <property type="entry name" value="CYTC"/>
    <property type="match status" value="2"/>
</dbReference>
<feature type="domain" description="Cytochrome c" evidence="10">
    <location>
        <begin position="132"/>
        <end position="218"/>
    </location>
</feature>
<keyword evidence="5" id="KW-0574">Periplasm</keyword>
<dbReference type="InterPro" id="IPR050597">
    <property type="entry name" value="Cytochrome_c_Oxidase_Subunit"/>
</dbReference>
<evidence type="ECO:0000256" key="9">
    <source>
        <dbReference type="PIRSR" id="PIRSR000005-2"/>
    </source>
</evidence>
<feature type="binding site" description="axial binding residue" evidence="9">
    <location>
        <position position="196"/>
    </location>
    <ligand>
        <name>heme c</name>
        <dbReference type="ChEBI" id="CHEBI:61717"/>
        <label>2</label>
    </ligand>
    <ligandPart>
        <name>Fe</name>
        <dbReference type="ChEBI" id="CHEBI:18248"/>
    </ligandPart>
</feature>
<feature type="binding site" description="covalent" evidence="8">
    <location>
        <position position="55"/>
    </location>
    <ligand>
        <name>heme c</name>
        <dbReference type="ChEBI" id="CHEBI:61717"/>
        <label>1</label>
    </ligand>
</feature>
<evidence type="ECO:0000256" key="2">
    <source>
        <dbReference type="ARBA" id="ARBA00022448"/>
    </source>
</evidence>
<evidence type="ECO:0000256" key="6">
    <source>
        <dbReference type="ARBA" id="ARBA00022982"/>
    </source>
</evidence>
<dbReference type="PANTHER" id="PTHR33751:SF9">
    <property type="entry name" value="CYTOCHROME C4"/>
    <property type="match status" value="1"/>
</dbReference>
<dbReference type="Pfam" id="PF00034">
    <property type="entry name" value="Cytochrom_C"/>
    <property type="match status" value="2"/>
</dbReference>
<evidence type="ECO:0000256" key="5">
    <source>
        <dbReference type="ARBA" id="ARBA00022764"/>
    </source>
</evidence>
<evidence type="ECO:0000313" key="12">
    <source>
        <dbReference type="Proteomes" id="UP000253104"/>
    </source>
</evidence>
<feature type="domain" description="Cytochrome c" evidence="10">
    <location>
        <begin position="39"/>
        <end position="122"/>
    </location>
</feature>
<feature type="binding site" description="covalent" evidence="8">
    <location>
        <position position="52"/>
    </location>
    <ligand>
        <name>heme c</name>
        <dbReference type="ChEBI" id="CHEBI:61717"/>
        <label>1</label>
    </ligand>
</feature>
<evidence type="ECO:0000256" key="1">
    <source>
        <dbReference type="ARBA" id="ARBA00004418"/>
    </source>
</evidence>
<evidence type="ECO:0000256" key="3">
    <source>
        <dbReference type="ARBA" id="ARBA00022617"/>
    </source>
</evidence>
<dbReference type="PANTHER" id="PTHR33751">
    <property type="entry name" value="CBB3-TYPE CYTOCHROME C OXIDASE SUBUNIT FIXP"/>
    <property type="match status" value="1"/>
</dbReference>